<gene>
    <name evidence="2" type="ORF">B5V51_101</name>
</gene>
<protein>
    <submittedName>
        <fullName evidence="2">Uncharacterized protein</fullName>
    </submittedName>
</protein>
<accession>A0A2A4JME0</accession>
<evidence type="ECO:0000313" key="2">
    <source>
        <dbReference type="EMBL" id="PCG73151.1"/>
    </source>
</evidence>
<proteinExistence type="predicted"/>
<comment type="caution">
    <text evidence="2">The sequence shown here is derived from an EMBL/GenBank/DDBJ whole genome shotgun (WGS) entry which is preliminary data.</text>
</comment>
<dbReference type="AlphaFoldDB" id="A0A2A4JME0"/>
<feature type="region of interest" description="Disordered" evidence="1">
    <location>
        <begin position="75"/>
        <end position="134"/>
    </location>
</feature>
<name>A0A2A4JME0_HELVI</name>
<reference evidence="2" key="1">
    <citation type="submission" date="2017-09" db="EMBL/GenBank/DDBJ databases">
        <title>Contemporary evolution of a Lepidopteran species, Heliothis virescens, in response to modern agricultural practices.</title>
        <authorList>
            <person name="Fritz M.L."/>
            <person name="Deyonke A.M."/>
            <person name="Papanicolaou A."/>
            <person name="Micinski S."/>
            <person name="Westbrook J."/>
            <person name="Gould F."/>
        </authorList>
    </citation>
    <scope>NUCLEOTIDE SEQUENCE [LARGE SCALE GENOMIC DNA]</scope>
    <source>
        <strain evidence="2">HvINT-</strain>
        <tissue evidence="2">Whole body</tissue>
    </source>
</reference>
<evidence type="ECO:0000256" key="1">
    <source>
        <dbReference type="SAM" id="MobiDB-lite"/>
    </source>
</evidence>
<organism evidence="2">
    <name type="scientific">Heliothis virescens</name>
    <name type="common">Tobacco budworm moth</name>
    <dbReference type="NCBI Taxonomy" id="7102"/>
    <lineage>
        <taxon>Eukaryota</taxon>
        <taxon>Metazoa</taxon>
        <taxon>Ecdysozoa</taxon>
        <taxon>Arthropoda</taxon>
        <taxon>Hexapoda</taxon>
        <taxon>Insecta</taxon>
        <taxon>Pterygota</taxon>
        <taxon>Neoptera</taxon>
        <taxon>Endopterygota</taxon>
        <taxon>Lepidoptera</taxon>
        <taxon>Glossata</taxon>
        <taxon>Ditrysia</taxon>
        <taxon>Noctuoidea</taxon>
        <taxon>Noctuidae</taxon>
        <taxon>Heliothinae</taxon>
        <taxon>Heliothis</taxon>
    </lineage>
</organism>
<dbReference type="EMBL" id="NWSH01001007">
    <property type="protein sequence ID" value="PCG73151.1"/>
    <property type="molecule type" value="Genomic_DNA"/>
</dbReference>
<sequence>MGYNQSKEEVILAQTASGGNNNSGIEQMKFHTKQISTMAKFDLKVAINLLPVSSDDEDSIKKLIDGIDYYSSELDGEPQRRSYGYSRGRAPRRGMPSTAAGRGIPEQRDTGSGQQSNAIRGWRGQRGNGSASRAATKTYFRTRGRGNFNDSHIHTLQSTESDNMVDLETDNQFFRD</sequence>